<comment type="similarity">
    <text evidence="2">Belongs to the autoinducer-2 exporter (AI-2E) (TC 2.A.86) family.</text>
</comment>
<evidence type="ECO:0000256" key="1">
    <source>
        <dbReference type="ARBA" id="ARBA00004651"/>
    </source>
</evidence>
<evidence type="ECO:0000256" key="8">
    <source>
        <dbReference type="SAM" id="Phobius"/>
    </source>
</evidence>
<keyword evidence="7 8" id="KW-0472">Membrane</keyword>
<dbReference type="Pfam" id="PF01594">
    <property type="entry name" value="AI-2E_transport"/>
    <property type="match status" value="1"/>
</dbReference>
<evidence type="ECO:0000256" key="7">
    <source>
        <dbReference type="ARBA" id="ARBA00023136"/>
    </source>
</evidence>
<feature type="transmembrane region" description="Helical" evidence="8">
    <location>
        <begin position="115"/>
        <end position="138"/>
    </location>
</feature>
<dbReference type="Proteomes" id="UP001324287">
    <property type="component" value="Chromosome"/>
</dbReference>
<reference evidence="9 10" key="1">
    <citation type="submission" date="2023-12" db="EMBL/GenBank/DDBJ databases">
        <title>Blastococcus brunescens sp. nov., an actonobacterium isolated from sandstone collected in sahara desert.</title>
        <authorList>
            <person name="Gtari M."/>
            <person name="Ghodhbane F."/>
        </authorList>
    </citation>
    <scope>NUCLEOTIDE SEQUENCE [LARGE SCALE GENOMIC DNA]</scope>
    <source>
        <strain evidence="9 10">BMG 8361</strain>
    </source>
</reference>
<comment type="subcellular location">
    <subcellularLocation>
        <location evidence="1">Cell membrane</location>
        <topology evidence="1">Multi-pass membrane protein</topology>
    </subcellularLocation>
</comment>
<protein>
    <submittedName>
        <fullName evidence="9">AI-2E family transporter</fullName>
    </submittedName>
</protein>
<evidence type="ECO:0000313" key="10">
    <source>
        <dbReference type="Proteomes" id="UP001324287"/>
    </source>
</evidence>
<gene>
    <name evidence="9" type="ORF">U6N30_12045</name>
</gene>
<evidence type="ECO:0000256" key="6">
    <source>
        <dbReference type="ARBA" id="ARBA00022989"/>
    </source>
</evidence>
<dbReference type="InterPro" id="IPR002549">
    <property type="entry name" value="AI-2E-like"/>
</dbReference>
<feature type="transmembrane region" description="Helical" evidence="8">
    <location>
        <begin position="51"/>
        <end position="75"/>
    </location>
</feature>
<evidence type="ECO:0000256" key="2">
    <source>
        <dbReference type="ARBA" id="ARBA00009773"/>
    </source>
</evidence>
<keyword evidence="10" id="KW-1185">Reference proteome</keyword>
<evidence type="ECO:0000256" key="3">
    <source>
        <dbReference type="ARBA" id="ARBA00022448"/>
    </source>
</evidence>
<keyword evidence="5 8" id="KW-0812">Transmembrane</keyword>
<dbReference type="EMBL" id="CP141261">
    <property type="protein sequence ID" value="WRL66155.1"/>
    <property type="molecule type" value="Genomic_DNA"/>
</dbReference>
<accession>A0ABZ1B5R3</accession>
<evidence type="ECO:0000313" key="9">
    <source>
        <dbReference type="EMBL" id="WRL66155.1"/>
    </source>
</evidence>
<feature type="transmembrane region" description="Helical" evidence="8">
    <location>
        <begin position="87"/>
        <end position="109"/>
    </location>
</feature>
<sequence length="195" mass="19811">MVGGFLTLAFAFLFLASGSAMWQWLLGKFGGPLREDVDVAGRAAWRTAGGYVRGLTIVALFDAVGIGLGLVLLGVPLALTLAALQFLASYIPTLGAFVAGAVAVVVAYGSGGLTTAALVVALVVVVQQIGNSVVEPWVMRKRLPINAVTVLAAVTTGGLLWGIAGALLFVPLAAAFSAGAHELWVRRGSPPIAGG</sequence>
<name>A0ABZ1B5R3_9ACTN</name>
<keyword evidence="3" id="KW-0813">Transport</keyword>
<dbReference type="RefSeq" id="WP_324277472.1">
    <property type="nucleotide sequence ID" value="NZ_CP141261.1"/>
</dbReference>
<feature type="transmembrane region" description="Helical" evidence="8">
    <location>
        <begin position="150"/>
        <end position="176"/>
    </location>
</feature>
<evidence type="ECO:0000256" key="5">
    <source>
        <dbReference type="ARBA" id="ARBA00022692"/>
    </source>
</evidence>
<organism evidence="9 10">
    <name type="scientific">Blastococcus brunescens</name>
    <dbReference type="NCBI Taxonomy" id="1564165"/>
    <lineage>
        <taxon>Bacteria</taxon>
        <taxon>Bacillati</taxon>
        <taxon>Actinomycetota</taxon>
        <taxon>Actinomycetes</taxon>
        <taxon>Geodermatophilales</taxon>
        <taxon>Geodermatophilaceae</taxon>
        <taxon>Blastococcus</taxon>
    </lineage>
</organism>
<dbReference type="PANTHER" id="PTHR21716:SF53">
    <property type="entry name" value="PERMEASE PERM-RELATED"/>
    <property type="match status" value="1"/>
</dbReference>
<keyword evidence="6 8" id="KW-1133">Transmembrane helix</keyword>
<keyword evidence="4" id="KW-1003">Cell membrane</keyword>
<dbReference type="PANTHER" id="PTHR21716">
    <property type="entry name" value="TRANSMEMBRANE PROTEIN"/>
    <property type="match status" value="1"/>
</dbReference>
<evidence type="ECO:0000256" key="4">
    <source>
        <dbReference type="ARBA" id="ARBA00022475"/>
    </source>
</evidence>
<proteinExistence type="inferred from homology"/>